<dbReference type="Proteomes" id="UP000095282">
    <property type="component" value="Unplaced"/>
</dbReference>
<evidence type="ECO:0000259" key="17">
    <source>
        <dbReference type="Pfam" id="PF01180"/>
    </source>
</evidence>
<evidence type="ECO:0000256" key="5">
    <source>
        <dbReference type="ARBA" id="ARBA00017599"/>
    </source>
</evidence>
<reference evidence="19" key="1">
    <citation type="submission" date="2016-11" db="UniProtKB">
        <authorList>
            <consortium name="WormBaseParasite"/>
        </authorList>
    </citation>
    <scope>IDENTIFICATION</scope>
</reference>
<comment type="cofactor">
    <cofactor evidence="16">
        <name>FMN</name>
        <dbReference type="ChEBI" id="CHEBI:58210"/>
    </cofactor>
    <text evidence="16">Binds 1 FMN per subunit.</text>
</comment>
<dbReference type="PROSITE" id="PS00911">
    <property type="entry name" value="DHODEHASE_1"/>
    <property type="match status" value="1"/>
</dbReference>
<sequence length="466" mass="52155">MSLEEEDRKIQRKLKSYDYSIRASTCCDSAPTFFQPFFQLVLHYEGGETQVLDFNLEQNADRKYIYPKLPPGAISKSTVIVLATGIAGYTALELLYGSETFYKKAVMPMVHKFVDGEDSHRWAVRAASWGLLPRFGWNRKEYPELKCELFGREFKNPIGLAAGFDKDGQAITQLAKNSGFGLVEIGSVTPIPQPGNNRPRVFRLLEDEGVINRYGFNSDGVGRVHQRVRSARDSWVPEEYAYFGVNLGKNKLTEDAKLDYEIGVNYFAPHCDYLVLNVSSPNTPGLRSMQKKSDLEKLLAYVRDALDMHKLEKRPQVFLKIAPDLIESEMKDIAQVVTNKKYGVDGIIVSNTTIARPDYLRSENKSETGGLSGAPVREISTECVRKMYKLTNGLIPIIGCGGVFSGADAYEKIRAGASLVQLYSAFVYEGFPVIGKIKRELAELLKRDGFSHVSEAVGADHRQQSK</sequence>
<keyword evidence="8" id="KW-0812">Transmembrane</keyword>
<dbReference type="EC" id="1.3.5.2" evidence="4 16"/>
<dbReference type="WBParaSite" id="Csp11.Scaffold630.g17068.t1">
    <property type="protein sequence ID" value="Csp11.Scaffold630.g17068.t1"/>
    <property type="gene ID" value="Csp11.Scaffold630.g17068"/>
</dbReference>
<dbReference type="InterPro" id="IPR005719">
    <property type="entry name" value="Dihydroorotate_DH_2"/>
</dbReference>
<dbReference type="STRING" id="1561998.A0A1I7UL76"/>
<evidence type="ECO:0000256" key="1">
    <source>
        <dbReference type="ARBA" id="ARBA00004434"/>
    </source>
</evidence>
<dbReference type="InterPro" id="IPR005720">
    <property type="entry name" value="Dihydroorotate_DH_cat"/>
</dbReference>
<dbReference type="eggNOG" id="KOG1436">
    <property type="taxonomic scope" value="Eukaryota"/>
</dbReference>
<keyword evidence="14" id="KW-0472">Membrane</keyword>
<dbReference type="Gene3D" id="3.20.20.70">
    <property type="entry name" value="Aldolase class I"/>
    <property type="match status" value="1"/>
</dbReference>
<dbReference type="PROSITE" id="PS00912">
    <property type="entry name" value="DHODEHASE_2"/>
    <property type="match status" value="1"/>
</dbReference>
<keyword evidence="11" id="KW-1133">Transmembrane helix</keyword>
<protein>
    <recommendedName>
        <fullName evidence="5 16">Dihydroorotate dehydrogenase (quinone), mitochondrial</fullName>
        <shortName evidence="16">DHOdehase</shortName>
        <ecNumber evidence="4 16">1.3.5.2</ecNumber>
    </recommendedName>
</protein>
<evidence type="ECO:0000256" key="3">
    <source>
        <dbReference type="ARBA" id="ARBA00005359"/>
    </source>
</evidence>
<comment type="pathway">
    <text evidence="2 16">Pyrimidine metabolism; UMP biosynthesis via de novo pathway; orotate from (S)-dihydroorotate (quinone route): step 1/1.</text>
</comment>
<dbReference type="InterPro" id="IPR013785">
    <property type="entry name" value="Aldolase_TIM"/>
</dbReference>
<keyword evidence="13 16" id="KW-0496">Mitochondrion</keyword>
<comment type="similarity">
    <text evidence="3 16">Belongs to the dihydroorotate dehydrogenase family. Type 2 subfamily.</text>
</comment>
<evidence type="ECO:0000256" key="8">
    <source>
        <dbReference type="ARBA" id="ARBA00022692"/>
    </source>
</evidence>
<evidence type="ECO:0000256" key="11">
    <source>
        <dbReference type="ARBA" id="ARBA00022989"/>
    </source>
</evidence>
<dbReference type="Pfam" id="PF01180">
    <property type="entry name" value="DHO_dh"/>
    <property type="match status" value="1"/>
</dbReference>
<dbReference type="PANTHER" id="PTHR48109:SF4">
    <property type="entry name" value="DIHYDROOROTATE DEHYDROGENASE (QUINONE), MITOCHONDRIAL"/>
    <property type="match status" value="1"/>
</dbReference>
<evidence type="ECO:0000256" key="6">
    <source>
        <dbReference type="ARBA" id="ARBA00022630"/>
    </source>
</evidence>
<dbReference type="UniPathway" id="UPA00070">
    <property type="reaction ID" value="UER00946"/>
</dbReference>
<keyword evidence="18" id="KW-1185">Reference proteome</keyword>
<comment type="subcellular location">
    <subcellularLocation>
        <location evidence="1 16">Mitochondrion inner membrane</location>
        <topology evidence="1 16">Single-pass membrane protein</topology>
    </subcellularLocation>
</comment>
<evidence type="ECO:0000256" key="10">
    <source>
        <dbReference type="ARBA" id="ARBA00022946"/>
    </source>
</evidence>
<keyword evidence="6 16" id="KW-0285">Flavoprotein</keyword>
<dbReference type="NCBIfam" id="TIGR01036">
    <property type="entry name" value="pyrD_sub2"/>
    <property type="match status" value="1"/>
</dbReference>
<dbReference type="PANTHER" id="PTHR48109">
    <property type="entry name" value="DIHYDROOROTATE DEHYDROGENASE (QUINONE), MITOCHONDRIAL-RELATED"/>
    <property type="match status" value="1"/>
</dbReference>
<dbReference type="GO" id="GO:0006207">
    <property type="term" value="P:'de novo' pyrimidine nucleobase biosynthetic process"/>
    <property type="evidence" value="ECO:0007669"/>
    <property type="project" value="InterPro"/>
</dbReference>
<evidence type="ECO:0000313" key="19">
    <source>
        <dbReference type="WBParaSite" id="Csp11.Scaffold630.g17068.t1"/>
    </source>
</evidence>
<feature type="domain" description="Dihydroorotate dehydrogenase catalytic" evidence="17">
    <location>
        <begin position="145"/>
        <end position="445"/>
    </location>
</feature>
<dbReference type="InterPro" id="IPR050074">
    <property type="entry name" value="DHO_dehydrogenase"/>
</dbReference>
<dbReference type="SUPFAM" id="SSF51395">
    <property type="entry name" value="FMN-linked oxidoreductases"/>
    <property type="match status" value="1"/>
</dbReference>
<keyword evidence="9 16" id="KW-0999">Mitochondrion inner membrane</keyword>
<evidence type="ECO:0000256" key="4">
    <source>
        <dbReference type="ARBA" id="ARBA00012791"/>
    </source>
</evidence>
<evidence type="ECO:0000256" key="15">
    <source>
        <dbReference type="ARBA" id="ARBA00048639"/>
    </source>
</evidence>
<proteinExistence type="inferred from homology"/>
<keyword evidence="12 16" id="KW-0560">Oxidoreductase</keyword>
<dbReference type="GO" id="GO:0106430">
    <property type="term" value="F:dihydroorotate dehydrogenase (quinone) activity"/>
    <property type="evidence" value="ECO:0007669"/>
    <property type="project" value="UniProtKB-EC"/>
</dbReference>
<dbReference type="FunFam" id="3.20.20.70:FF:000066">
    <property type="entry name" value="Dihydroorotate dehydrogenase (quinone), mitochondrial"/>
    <property type="match status" value="1"/>
</dbReference>
<dbReference type="GO" id="GO:0005743">
    <property type="term" value="C:mitochondrial inner membrane"/>
    <property type="evidence" value="ECO:0007669"/>
    <property type="project" value="UniProtKB-SubCell"/>
</dbReference>
<evidence type="ECO:0000256" key="2">
    <source>
        <dbReference type="ARBA" id="ARBA00005161"/>
    </source>
</evidence>
<dbReference type="NCBIfam" id="NF003652">
    <property type="entry name" value="PRK05286.2-5"/>
    <property type="match status" value="1"/>
</dbReference>
<keyword evidence="10" id="KW-0809">Transit peptide</keyword>
<dbReference type="AlphaFoldDB" id="A0A1I7UL76"/>
<name>A0A1I7UL76_9PELO</name>
<evidence type="ECO:0000256" key="12">
    <source>
        <dbReference type="ARBA" id="ARBA00023002"/>
    </source>
</evidence>
<comment type="catalytic activity">
    <reaction evidence="15 16">
        <text>(S)-dihydroorotate + a quinone = orotate + a quinol</text>
        <dbReference type="Rhea" id="RHEA:30187"/>
        <dbReference type="ChEBI" id="CHEBI:24646"/>
        <dbReference type="ChEBI" id="CHEBI:30839"/>
        <dbReference type="ChEBI" id="CHEBI:30864"/>
        <dbReference type="ChEBI" id="CHEBI:132124"/>
        <dbReference type="EC" id="1.3.5.2"/>
    </reaction>
</comment>
<accession>A0A1I7UL76</accession>
<evidence type="ECO:0000256" key="16">
    <source>
        <dbReference type="RuleBase" id="RU361255"/>
    </source>
</evidence>
<dbReference type="CDD" id="cd04738">
    <property type="entry name" value="DHOD_2_like"/>
    <property type="match status" value="1"/>
</dbReference>
<organism evidence="18 19">
    <name type="scientific">Caenorhabditis tropicalis</name>
    <dbReference type="NCBI Taxonomy" id="1561998"/>
    <lineage>
        <taxon>Eukaryota</taxon>
        <taxon>Metazoa</taxon>
        <taxon>Ecdysozoa</taxon>
        <taxon>Nematoda</taxon>
        <taxon>Chromadorea</taxon>
        <taxon>Rhabditida</taxon>
        <taxon>Rhabditina</taxon>
        <taxon>Rhabditomorpha</taxon>
        <taxon>Rhabditoidea</taxon>
        <taxon>Rhabditidae</taxon>
        <taxon>Peloderinae</taxon>
        <taxon>Caenorhabditis</taxon>
    </lineage>
</organism>
<dbReference type="NCBIfam" id="NF003645">
    <property type="entry name" value="PRK05286.1-2"/>
    <property type="match status" value="1"/>
</dbReference>
<evidence type="ECO:0000256" key="14">
    <source>
        <dbReference type="ARBA" id="ARBA00023136"/>
    </source>
</evidence>
<dbReference type="InterPro" id="IPR001295">
    <property type="entry name" value="Dihydroorotate_DH_CS"/>
</dbReference>
<evidence type="ECO:0000313" key="18">
    <source>
        <dbReference type="Proteomes" id="UP000095282"/>
    </source>
</evidence>
<evidence type="ECO:0000256" key="13">
    <source>
        <dbReference type="ARBA" id="ARBA00023128"/>
    </source>
</evidence>
<dbReference type="GO" id="GO:0044205">
    <property type="term" value="P:'de novo' UMP biosynthetic process"/>
    <property type="evidence" value="ECO:0007669"/>
    <property type="project" value="UniProtKB-UniPathway"/>
</dbReference>
<evidence type="ECO:0000256" key="9">
    <source>
        <dbReference type="ARBA" id="ARBA00022792"/>
    </source>
</evidence>
<keyword evidence="7 16" id="KW-0288">FMN</keyword>
<evidence type="ECO:0000256" key="7">
    <source>
        <dbReference type="ARBA" id="ARBA00022643"/>
    </source>
</evidence>